<proteinExistence type="predicted"/>
<organism evidence="1">
    <name type="scientific">Inoviridae sp. ctsTh7</name>
    <dbReference type="NCBI Taxonomy" id="2825785"/>
    <lineage>
        <taxon>Viruses</taxon>
        <taxon>Monodnaviria</taxon>
        <taxon>Loebvirae</taxon>
        <taxon>Hofneiviricota</taxon>
        <taxon>Faserviricetes</taxon>
        <taxon>Tubulavirales</taxon>
        <taxon>Inoviridae</taxon>
    </lineage>
</organism>
<dbReference type="EMBL" id="BK015585">
    <property type="protein sequence ID" value="DAE14536.1"/>
    <property type="molecule type" value="Genomic_DNA"/>
</dbReference>
<protein>
    <submittedName>
        <fullName evidence="1">Uncharacterized protein</fullName>
    </submittedName>
</protein>
<name>A0A8S5Q632_9VIRU</name>
<accession>A0A8S5Q632</accession>
<evidence type="ECO:0000313" key="1">
    <source>
        <dbReference type="EMBL" id="DAE14536.1"/>
    </source>
</evidence>
<reference evidence="1" key="1">
    <citation type="journal article" date="2021" name="Proc. Natl. Acad. Sci. U.S.A.">
        <title>A Catalog of Tens of Thousands of Viruses from Human Metagenomes Reveals Hidden Associations with Chronic Diseases.</title>
        <authorList>
            <person name="Tisza M.J."/>
            <person name="Buck C.B."/>
        </authorList>
    </citation>
    <scope>NUCLEOTIDE SEQUENCE</scope>
    <source>
        <strain evidence="1">CtsTh7</strain>
    </source>
</reference>
<sequence>MKSKKQRNRSDNPNCITSTAPARAQLRSICITYNQTAVFCDI</sequence>